<accession>A0A0K0ECM1</accession>
<proteinExistence type="predicted"/>
<keyword evidence="1" id="KW-1133">Transmembrane helix</keyword>
<keyword evidence="2" id="KW-1185">Reference proteome</keyword>
<feature type="transmembrane region" description="Helical" evidence="1">
    <location>
        <begin position="46"/>
        <end position="66"/>
    </location>
</feature>
<keyword evidence="1" id="KW-0812">Transmembrane</keyword>
<protein>
    <submittedName>
        <fullName evidence="3 4">Uncharacterized protein</fullName>
    </submittedName>
</protein>
<reference evidence="3" key="1">
    <citation type="submission" date="2015-08" db="UniProtKB">
        <authorList>
            <consortium name="WormBaseParasite"/>
        </authorList>
    </citation>
    <scope>IDENTIFICATION</scope>
</reference>
<dbReference type="WBParaSite" id="TCONS_00009374.p1">
    <property type="protein sequence ID" value="TCONS_00009374.p1"/>
    <property type="gene ID" value="XLOC_007194"/>
</dbReference>
<name>A0A0K0ECM1_STRER</name>
<dbReference type="Proteomes" id="UP000035681">
    <property type="component" value="Unplaced"/>
</dbReference>
<evidence type="ECO:0000313" key="2">
    <source>
        <dbReference type="Proteomes" id="UP000035681"/>
    </source>
</evidence>
<evidence type="ECO:0000313" key="4">
    <source>
        <dbReference type="WBParaSite" id="TCONS_00009374.p1"/>
    </source>
</evidence>
<evidence type="ECO:0000256" key="1">
    <source>
        <dbReference type="SAM" id="Phobius"/>
    </source>
</evidence>
<evidence type="ECO:0000313" key="3">
    <source>
        <dbReference type="WBParaSite" id="SSTP_0000723600.1"/>
    </source>
</evidence>
<feature type="transmembrane region" description="Helical" evidence="1">
    <location>
        <begin position="19"/>
        <end position="40"/>
    </location>
</feature>
<organism evidence="3">
    <name type="scientific">Strongyloides stercoralis</name>
    <name type="common">Threadworm</name>
    <dbReference type="NCBI Taxonomy" id="6248"/>
    <lineage>
        <taxon>Eukaryota</taxon>
        <taxon>Metazoa</taxon>
        <taxon>Ecdysozoa</taxon>
        <taxon>Nematoda</taxon>
        <taxon>Chromadorea</taxon>
        <taxon>Rhabditida</taxon>
        <taxon>Tylenchina</taxon>
        <taxon>Panagrolaimomorpha</taxon>
        <taxon>Strongyloidoidea</taxon>
        <taxon>Strongyloididae</taxon>
        <taxon>Strongyloides</taxon>
    </lineage>
</organism>
<dbReference type="AlphaFoldDB" id="A0A0K0ECM1"/>
<keyword evidence="1" id="KW-0472">Membrane</keyword>
<sequence>MNDFENSDSKIREPITIRLYAGICVIGVLGFIGFIINIFIEKYIVLGKIISPVILISLMLLTYNWLSVFIYQMTRRHIFVIDFGYVLNQRLDSTTSSNIPCSMELKAAMYPPTAKTYNFGSCTTPDNLPEPLLEIEKNKYKENRYKNRKKSLFVPSSSLTQSNKN</sequence>
<dbReference type="WBParaSite" id="SSTP_0000723600.1">
    <property type="protein sequence ID" value="SSTP_0000723600.1"/>
    <property type="gene ID" value="SSTP_0000723600"/>
</dbReference>